<feature type="domain" description="VanZ-like" evidence="2">
    <location>
        <begin position="76"/>
        <end position="165"/>
    </location>
</feature>
<evidence type="ECO:0000313" key="4">
    <source>
        <dbReference type="Proteomes" id="UP001500851"/>
    </source>
</evidence>
<dbReference type="Pfam" id="PF04892">
    <property type="entry name" value="VanZ"/>
    <property type="match status" value="1"/>
</dbReference>
<dbReference type="Proteomes" id="UP001500851">
    <property type="component" value="Unassembled WGS sequence"/>
</dbReference>
<feature type="transmembrane region" description="Helical" evidence="1">
    <location>
        <begin position="89"/>
        <end position="106"/>
    </location>
</feature>
<feature type="transmembrane region" description="Helical" evidence="1">
    <location>
        <begin position="41"/>
        <end position="63"/>
    </location>
</feature>
<proteinExistence type="predicted"/>
<keyword evidence="1" id="KW-0472">Membrane</keyword>
<evidence type="ECO:0000256" key="1">
    <source>
        <dbReference type="SAM" id="Phobius"/>
    </source>
</evidence>
<keyword evidence="1" id="KW-0812">Transmembrane</keyword>
<keyword evidence="1" id="KW-1133">Transmembrane helix</keyword>
<feature type="transmembrane region" description="Helical" evidence="1">
    <location>
        <begin position="113"/>
        <end position="133"/>
    </location>
</feature>
<feature type="transmembrane region" description="Helical" evidence="1">
    <location>
        <begin position="6"/>
        <end position="29"/>
    </location>
</feature>
<gene>
    <name evidence="3" type="ORF">GCM10009768_15550</name>
</gene>
<dbReference type="InterPro" id="IPR053150">
    <property type="entry name" value="Teicoplanin_resist-assoc"/>
</dbReference>
<dbReference type="EMBL" id="BAAAOB010000001">
    <property type="protein sequence ID" value="GAA1787456.1"/>
    <property type="molecule type" value="Genomic_DNA"/>
</dbReference>
<accession>A0ABP4XLC6</accession>
<sequence>MNDPFAELPALPIVIPLGVIVFVLLCWRLRATGRFSIPRAAVAAALAVYAAGIVANTVFPIFLDPPALAGPWWSGVVLTPFADYEVEDALTNVIVFLPLGILIPLLMRRPGWWKVLLAVVGTSLGIELTQLAAQDLAGGGHIADINDLIFNTIGGLVGSGLLVLFARIPGCDRIVHRFSWSERDGAAAAGSGDVPAGLSGSGGS</sequence>
<evidence type="ECO:0000259" key="2">
    <source>
        <dbReference type="Pfam" id="PF04892"/>
    </source>
</evidence>
<comment type="caution">
    <text evidence="3">The sequence shown here is derived from an EMBL/GenBank/DDBJ whole genome shotgun (WGS) entry which is preliminary data.</text>
</comment>
<reference evidence="4" key="1">
    <citation type="journal article" date="2019" name="Int. J. Syst. Evol. Microbiol.">
        <title>The Global Catalogue of Microorganisms (GCM) 10K type strain sequencing project: providing services to taxonomists for standard genome sequencing and annotation.</title>
        <authorList>
            <consortium name="The Broad Institute Genomics Platform"/>
            <consortium name="The Broad Institute Genome Sequencing Center for Infectious Disease"/>
            <person name="Wu L."/>
            <person name="Ma J."/>
        </authorList>
    </citation>
    <scope>NUCLEOTIDE SEQUENCE [LARGE SCALE GENOMIC DNA]</scope>
    <source>
        <strain evidence="4">JCM 14736</strain>
    </source>
</reference>
<protein>
    <recommendedName>
        <fullName evidence="2">VanZ-like domain-containing protein</fullName>
    </recommendedName>
</protein>
<dbReference type="PANTHER" id="PTHR36834">
    <property type="entry name" value="MEMBRANE PROTEIN-RELATED"/>
    <property type="match status" value="1"/>
</dbReference>
<name>A0ABP4XLC6_9MICO</name>
<dbReference type="PANTHER" id="PTHR36834:SF1">
    <property type="entry name" value="INTEGRAL MEMBRANE PROTEIN"/>
    <property type="match status" value="1"/>
</dbReference>
<dbReference type="RefSeq" id="WP_344031155.1">
    <property type="nucleotide sequence ID" value="NZ_BAAAOB010000001.1"/>
</dbReference>
<organism evidence="3 4">
    <name type="scientific">Leucobacter iarius</name>
    <dbReference type="NCBI Taxonomy" id="333963"/>
    <lineage>
        <taxon>Bacteria</taxon>
        <taxon>Bacillati</taxon>
        <taxon>Actinomycetota</taxon>
        <taxon>Actinomycetes</taxon>
        <taxon>Micrococcales</taxon>
        <taxon>Microbacteriaceae</taxon>
        <taxon>Leucobacter</taxon>
    </lineage>
</organism>
<keyword evidence="4" id="KW-1185">Reference proteome</keyword>
<feature type="transmembrane region" description="Helical" evidence="1">
    <location>
        <begin position="148"/>
        <end position="168"/>
    </location>
</feature>
<dbReference type="InterPro" id="IPR006976">
    <property type="entry name" value="VanZ-like"/>
</dbReference>
<evidence type="ECO:0000313" key="3">
    <source>
        <dbReference type="EMBL" id="GAA1787456.1"/>
    </source>
</evidence>